<sequence length="148" mass="16210">MVSLPDNDSAARELNDVLQWFDADRGEFVWLEQLIAQHPVAFFASNRFKPGGAHSDAETTFSMIDLPETAALPDAHAAHLLDDVFSRVMPVASPTFVGHMTSSLPSFLPSLAKVLTALRVANATWTSGRKARILRSWQDAKSAMNCGR</sequence>
<dbReference type="AlphaFoldDB" id="A0A2P5K6E9"/>
<organism evidence="1 2">
    <name type="scientific">Mycetohabitans endofungorum</name>
    <dbReference type="NCBI Taxonomy" id="417203"/>
    <lineage>
        <taxon>Bacteria</taxon>
        <taxon>Pseudomonadati</taxon>
        <taxon>Pseudomonadota</taxon>
        <taxon>Betaproteobacteria</taxon>
        <taxon>Burkholderiales</taxon>
        <taxon>Burkholderiaceae</taxon>
        <taxon>Mycetohabitans</taxon>
    </lineage>
</organism>
<gene>
    <name evidence="1" type="ORF">B0O95_1612</name>
</gene>
<keyword evidence="2" id="KW-1185">Reference proteome</keyword>
<dbReference type="EMBL" id="PRDW01000061">
    <property type="protein sequence ID" value="PPB79708.1"/>
    <property type="molecule type" value="Genomic_DNA"/>
</dbReference>
<accession>A0A2P5K6E9</accession>
<proteinExistence type="predicted"/>
<evidence type="ECO:0000313" key="2">
    <source>
        <dbReference type="Proteomes" id="UP000243096"/>
    </source>
</evidence>
<name>A0A2P5K6E9_9BURK</name>
<comment type="caution">
    <text evidence="1">The sequence shown here is derived from an EMBL/GenBank/DDBJ whole genome shotgun (WGS) entry which is preliminary data.</text>
</comment>
<protein>
    <submittedName>
        <fullName evidence="1">Uncharacterized protein</fullName>
    </submittedName>
</protein>
<evidence type="ECO:0000313" key="1">
    <source>
        <dbReference type="EMBL" id="PPB79708.1"/>
    </source>
</evidence>
<feature type="non-terminal residue" evidence="1">
    <location>
        <position position="148"/>
    </location>
</feature>
<reference evidence="1 2" key="1">
    <citation type="submission" date="2018-01" db="EMBL/GenBank/DDBJ databases">
        <title>Genomic Encyclopedia of Type Strains, Phase III (KMG-III): the genomes of soil and plant-associated and newly described type strains.</title>
        <authorList>
            <person name="Whitman W."/>
        </authorList>
    </citation>
    <scope>NUCLEOTIDE SEQUENCE [LARGE SCALE GENOMIC DNA]</scope>
    <source>
        <strain evidence="1 2">HKI456</strain>
    </source>
</reference>
<dbReference type="Proteomes" id="UP000243096">
    <property type="component" value="Unassembled WGS sequence"/>
</dbReference>